<feature type="compositionally biased region" description="Basic and acidic residues" evidence="1">
    <location>
        <begin position="1"/>
        <end position="10"/>
    </location>
</feature>
<dbReference type="Proteomes" id="UP001194580">
    <property type="component" value="Unassembled WGS sequence"/>
</dbReference>
<protein>
    <submittedName>
        <fullName evidence="2">Uncharacterized protein</fullName>
    </submittedName>
</protein>
<reference evidence="2" key="1">
    <citation type="journal article" date="2020" name="Fungal Divers.">
        <title>Resolving the Mortierellaceae phylogeny through synthesis of multi-gene phylogenetics and phylogenomics.</title>
        <authorList>
            <person name="Vandepol N."/>
            <person name="Liber J."/>
            <person name="Desiro A."/>
            <person name="Na H."/>
            <person name="Kennedy M."/>
            <person name="Barry K."/>
            <person name="Grigoriev I.V."/>
            <person name="Miller A.N."/>
            <person name="O'Donnell K."/>
            <person name="Stajich J.E."/>
            <person name="Bonito G."/>
        </authorList>
    </citation>
    <scope>NUCLEOTIDE SEQUENCE</scope>
    <source>
        <strain evidence="2">NRRL 28262</strain>
    </source>
</reference>
<organism evidence="2 3">
    <name type="scientific">Linnemannia exigua</name>
    <dbReference type="NCBI Taxonomy" id="604196"/>
    <lineage>
        <taxon>Eukaryota</taxon>
        <taxon>Fungi</taxon>
        <taxon>Fungi incertae sedis</taxon>
        <taxon>Mucoromycota</taxon>
        <taxon>Mortierellomycotina</taxon>
        <taxon>Mortierellomycetes</taxon>
        <taxon>Mortierellales</taxon>
        <taxon>Mortierellaceae</taxon>
        <taxon>Linnemannia</taxon>
    </lineage>
</organism>
<dbReference type="AlphaFoldDB" id="A0AAD4D588"/>
<accession>A0AAD4D588</accession>
<gene>
    <name evidence="2" type="ORF">BGZ95_003992</name>
</gene>
<evidence type="ECO:0000313" key="3">
    <source>
        <dbReference type="Proteomes" id="UP001194580"/>
    </source>
</evidence>
<sequence length="219" mass="24914">MTKDNEKQQLEKQFTNTHNNNEPSFSSSGTPLPPLPEAPSAPPDYLFEVQLPRVCCITLNETDKIRLLGVPHVLVIPIRNAIISSWGQIQSEQVYYGAHEFKLLGMPWRGQGNESITARMLLVSVLRAMAVNGWNMIQAADVIQQEGRILGAHEFKLRGNPWRPHGAETVFSRMFLSQLLANIRAQGFKLYTSVDMSHGQEEKRETETWIFRRVGRTWS</sequence>
<proteinExistence type="predicted"/>
<feature type="compositionally biased region" description="Polar residues" evidence="1">
    <location>
        <begin position="11"/>
        <end position="30"/>
    </location>
</feature>
<feature type="region of interest" description="Disordered" evidence="1">
    <location>
        <begin position="1"/>
        <end position="37"/>
    </location>
</feature>
<name>A0AAD4D588_9FUNG</name>
<dbReference type="EMBL" id="JAAAIL010001952">
    <property type="protein sequence ID" value="KAG0262606.1"/>
    <property type="molecule type" value="Genomic_DNA"/>
</dbReference>
<dbReference type="PANTHER" id="PTHR38696">
    <property type="entry name" value="MEDIATOR OF RNA POLYMERASE II TRANSCRIPTION SUBUNIT 13"/>
    <property type="match status" value="1"/>
</dbReference>
<evidence type="ECO:0000313" key="2">
    <source>
        <dbReference type="EMBL" id="KAG0262606.1"/>
    </source>
</evidence>
<keyword evidence="3" id="KW-1185">Reference proteome</keyword>
<evidence type="ECO:0000256" key="1">
    <source>
        <dbReference type="SAM" id="MobiDB-lite"/>
    </source>
</evidence>
<comment type="caution">
    <text evidence="2">The sequence shown here is derived from an EMBL/GenBank/DDBJ whole genome shotgun (WGS) entry which is preliminary data.</text>
</comment>
<dbReference type="PANTHER" id="PTHR38696:SF1">
    <property type="entry name" value="MEDIATOR OF RNA POLYMERASE II TRANSCRIPTION SUBUNIT 13"/>
    <property type="match status" value="1"/>
</dbReference>